<dbReference type="EMBL" id="LSBI01000001">
    <property type="protein sequence ID" value="OAQ95517.1"/>
    <property type="molecule type" value="Genomic_DNA"/>
</dbReference>
<dbReference type="InterPro" id="IPR036291">
    <property type="entry name" value="NAD(P)-bd_dom_sf"/>
</dbReference>
<keyword evidence="2" id="KW-0521">NADP</keyword>
<organism evidence="4 5">
    <name type="scientific">Purpureocillium lilacinum</name>
    <name type="common">Paecilomyces lilacinus</name>
    <dbReference type="NCBI Taxonomy" id="33203"/>
    <lineage>
        <taxon>Eukaryota</taxon>
        <taxon>Fungi</taxon>
        <taxon>Dikarya</taxon>
        <taxon>Ascomycota</taxon>
        <taxon>Pezizomycotina</taxon>
        <taxon>Sordariomycetes</taxon>
        <taxon>Hypocreomycetidae</taxon>
        <taxon>Hypocreales</taxon>
        <taxon>Ophiocordycipitaceae</taxon>
        <taxon>Purpureocillium</taxon>
    </lineage>
</organism>
<comment type="caution">
    <text evidence="4">The sequence shown here is derived from an EMBL/GenBank/DDBJ whole genome shotgun (WGS) entry which is preliminary data.</text>
</comment>
<evidence type="ECO:0000313" key="5">
    <source>
        <dbReference type="Proteomes" id="UP000078340"/>
    </source>
</evidence>
<comment type="similarity">
    <text evidence="1">Belongs to the NmrA-type oxidoreductase family.</text>
</comment>
<sequence length="328" mass="36086">MPPTQPHHVIVVVGATGSQGSGVIRALLSDKFGGSPWLVRALTKDPSSDKAQKLLSECQTSDNRLSLVTGQVYDAESLRNAFAGAYGVFAMTSERHPGKVITEEREMEHELDAGRNIIMAAKKRYVKHLVFSSLPDIIKASDGQFKKIYHMNIKATIEQLARKELDGFTSLIPGEYAGAGLLYSIFGLTTRLTRQVQALKADQLFEEIFGLGVEKTKGKTYLALSSRTTSESMVETFTRVTGRPAVHSPISFEEFGQLSSSLVGPAFKEDDIEMMQWAAIAPSDKICYGALNPGEEQSSVELGLTASSFEDWLRRSGWTGPRERYKVQ</sequence>
<feature type="domain" description="NmrA-like" evidence="3">
    <location>
        <begin position="8"/>
        <end position="169"/>
    </location>
</feature>
<dbReference type="InterPro" id="IPR008030">
    <property type="entry name" value="NmrA-like"/>
</dbReference>
<dbReference type="PANTHER" id="PTHR42748">
    <property type="entry name" value="NITROGEN METABOLITE REPRESSION PROTEIN NMRA FAMILY MEMBER"/>
    <property type="match status" value="1"/>
</dbReference>
<name>A0A179HYM7_PURLI</name>
<evidence type="ECO:0000256" key="2">
    <source>
        <dbReference type="ARBA" id="ARBA00022857"/>
    </source>
</evidence>
<dbReference type="OMA" id="IHHMNNK"/>
<accession>A0A179HYM7</accession>
<dbReference type="AlphaFoldDB" id="A0A179HYM7"/>
<dbReference type="Proteomes" id="UP000078340">
    <property type="component" value="Unassembled WGS sequence"/>
</dbReference>
<proteinExistence type="inferred from homology"/>
<dbReference type="SUPFAM" id="SSF51735">
    <property type="entry name" value="NAD(P)-binding Rossmann-fold domains"/>
    <property type="match status" value="1"/>
</dbReference>
<evidence type="ECO:0000256" key="1">
    <source>
        <dbReference type="ARBA" id="ARBA00006328"/>
    </source>
</evidence>
<evidence type="ECO:0000313" key="4">
    <source>
        <dbReference type="EMBL" id="OAQ95517.1"/>
    </source>
</evidence>
<dbReference type="Pfam" id="PF05368">
    <property type="entry name" value="NmrA"/>
    <property type="match status" value="1"/>
</dbReference>
<reference evidence="4 5" key="1">
    <citation type="submission" date="2016-02" db="EMBL/GenBank/DDBJ databases">
        <title>Biosynthesis of antibiotic leucinostatins and their inhibition on Phytophthora in bio-control Purpureocillium lilacinum.</title>
        <authorList>
            <person name="Wang G."/>
            <person name="Liu Z."/>
            <person name="Lin R."/>
            <person name="Li E."/>
            <person name="Mao Z."/>
            <person name="Ling J."/>
            <person name="Yin W."/>
            <person name="Xie B."/>
        </authorList>
    </citation>
    <scope>NUCLEOTIDE SEQUENCE [LARGE SCALE GENOMIC DNA]</scope>
    <source>
        <strain evidence="4">PLFJ-1</strain>
    </source>
</reference>
<dbReference type="InterPro" id="IPR051164">
    <property type="entry name" value="NmrA-like_oxidored"/>
</dbReference>
<dbReference type="Gene3D" id="3.40.50.720">
    <property type="entry name" value="NAD(P)-binding Rossmann-like Domain"/>
    <property type="match status" value="1"/>
</dbReference>
<dbReference type="PANTHER" id="PTHR42748:SF7">
    <property type="entry name" value="NMRA LIKE REDOX SENSOR 1-RELATED"/>
    <property type="match status" value="1"/>
</dbReference>
<protein>
    <submittedName>
        <fullName evidence="4">Cinnamoyl-CoA reductase</fullName>
    </submittedName>
</protein>
<evidence type="ECO:0000259" key="3">
    <source>
        <dbReference type="Pfam" id="PF05368"/>
    </source>
</evidence>
<gene>
    <name evidence="4" type="ORF">VFPFJ_01627</name>
</gene>
<dbReference type="STRING" id="33203.A0A179HYM7"/>